<dbReference type="FunFam" id="3.90.79.10:FF:000003">
    <property type="entry name" value="M7GpppN-mRNA hydrolase isoform 2"/>
    <property type="match status" value="1"/>
</dbReference>
<keyword evidence="7" id="KW-0597">Phosphoprotein</keyword>
<evidence type="ECO:0000256" key="9">
    <source>
        <dbReference type="ARBA" id="ARBA00022723"/>
    </source>
</evidence>
<feature type="region of interest" description="Disordered" evidence="20">
    <location>
        <begin position="215"/>
        <end position="277"/>
    </location>
</feature>
<evidence type="ECO:0000256" key="4">
    <source>
        <dbReference type="ARBA" id="ARBA00004201"/>
    </source>
</evidence>
<dbReference type="GO" id="GO:0030145">
    <property type="term" value="F:manganese ion binding"/>
    <property type="evidence" value="ECO:0007669"/>
    <property type="project" value="InterPro"/>
</dbReference>
<dbReference type="FunFam" id="1.10.10.1050:FF:000001">
    <property type="entry name" value="M7GpppN-mRNA hydrolase isoform 2"/>
    <property type="match status" value="1"/>
</dbReference>
<dbReference type="EMBL" id="AJVK01013078">
    <property type="status" value="NOT_ANNOTATED_CDS"/>
    <property type="molecule type" value="Genomic_DNA"/>
</dbReference>
<dbReference type="VEuPathDB" id="VectorBase:PPAPM1_000160"/>
<sequence>MVDLTNQLGFRILYYHSLANRNNVALSPCGLASVLVALFEGSDGQSALEIRDTLELPWERDIIRVGFRDIHRRLRSYFYNQENLLSGLSLSKENVTIRPEYETLLRFYGYDLMSGMMHTSTESSTKETSTELSTTVSTTESTTESSTELTTTTEMITTTESSTKQETTETTTQSTTHTPEMTSTMEQTTTTEAETTETTTIDPTRTTKYIFTFTPPNISTENEETTSEMSTISTTVESSTRDTEETTAPGESMAQNEETTTEIALGRRRRRKPKRQSRLINYIRRKRSPIEFVIPEIDTPPPFIHYNSIATPNPQFDVPPYQLTEESREDVDLFYLSRFESAQVPYKFFNTIMKFAYIESIQSTILEVELDSDNYNLLLILPDYYYGLDRLLAAMKTRFVPNLRELRTEILQPTWIKAMIPKFFLHGRIVLTNDLQNMGILDIFEPTRANFSPMTDDEGIYTRHVEQAITVNIRIQTNDNLKKMSAAKSALQIDEEFLDDLASRFIINVPVEERANLIRICFQVELAHWFYLDFYCGGEDDRGVSCTLKQFATQIFQHVPFLRPRLPHMDEILDNWKKYKLSVPTYGAILISDDLNHVLLVQSYWAKSSWGFPKGKVNETEDPVHCAIREVFEETGFNISHLIQPGDFFESTFNDQFTRLYVVSNVPKDTIFAPRTRNEIKCCEWFPIDLLPSNKTETDTKSTVGFNANSFFMIMPFMKRLKKWVHTRRENGKPSTGKTDSKKRQRHKSMGELESIWTTSEGTIVVQNSELKRRDKASKANPKRQLFGSDAFATSTPDASPGIMTKNTPTQQKSTPITPKAKAKGSESGPKKPPPRPQFVLTPCWEWDNFRFDIDRICDLQQQTVRL</sequence>
<dbReference type="InterPro" id="IPR023796">
    <property type="entry name" value="Serpin_dom"/>
</dbReference>
<keyword evidence="10" id="KW-0378">Hydrolase</keyword>
<feature type="compositionally biased region" description="Polar residues" evidence="20">
    <location>
        <begin position="805"/>
        <end position="817"/>
    </location>
</feature>
<dbReference type="Proteomes" id="UP000092462">
    <property type="component" value="Unassembled WGS sequence"/>
</dbReference>
<feature type="compositionally biased region" description="Low complexity" evidence="20">
    <location>
        <begin position="227"/>
        <end position="238"/>
    </location>
</feature>
<evidence type="ECO:0000256" key="16">
    <source>
        <dbReference type="ARBA" id="ARBA00060003"/>
    </source>
</evidence>
<dbReference type="InterPro" id="IPR042185">
    <property type="entry name" value="Serpin_sf_2"/>
</dbReference>
<dbReference type="Pfam" id="PF05026">
    <property type="entry name" value="DCP2"/>
    <property type="match status" value="1"/>
</dbReference>
<evidence type="ECO:0000256" key="11">
    <source>
        <dbReference type="ARBA" id="ARBA00022884"/>
    </source>
</evidence>
<comment type="similarity">
    <text evidence="5">Belongs to the Nudix hydrolase family. DCP2 subfamily.</text>
</comment>
<evidence type="ECO:0000256" key="3">
    <source>
        <dbReference type="ARBA" id="ARBA00004123"/>
    </source>
</evidence>
<keyword evidence="8" id="KW-0646">Protease inhibitor</keyword>
<dbReference type="GO" id="GO:0003723">
    <property type="term" value="F:RNA binding"/>
    <property type="evidence" value="ECO:0007669"/>
    <property type="project" value="UniProtKB-KW"/>
</dbReference>
<dbReference type="Gene3D" id="2.30.39.10">
    <property type="entry name" value="Alpha-1-antitrypsin, domain 1"/>
    <property type="match status" value="1"/>
</dbReference>
<dbReference type="SUPFAM" id="SSF55811">
    <property type="entry name" value="Nudix"/>
    <property type="match status" value="1"/>
</dbReference>
<dbReference type="AlphaFoldDB" id="A0A1B0GN89"/>
<dbReference type="SMART" id="SM01125">
    <property type="entry name" value="DCP2"/>
    <property type="match status" value="1"/>
</dbReference>
<dbReference type="InterPro" id="IPR042178">
    <property type="entry name" value="Serpin_sf_1"/>
</dbReference>
<evidence type="ECO:0000256" key="5">
    <source>
        <dbReference type="ARBA" id="ARBA00005279"/>
    </source>
</evidence>
<evidence type="ECO:0000256" key="20">
    <source>
        <dbReference type="SAM" id="MobiDB-lite"/>
    </source>
</evidence>
<proteinExistence type="inferred from homology"/>
<evidence type="ECO:0000256" key="14">
    <source>
        <dbReference type="ARBA" id="ARBA00023242"/>
    </source>
</evidence>
<dbReference type="PROSITE" id="PS51462">
    <property type="entry name" value="NUDIX"/>
    <property type="match status" value="1"/>
</dbReference>
<dbReference type="InterPro" id="IPR036186">
    <property type="entry name" value="Serpin_sf"/>
</dbReference>
<dbReference type="Gene3D" id="3.30.497.10">
    <property type="entry name" value="Antithrombin, subunit I, domain 2"/>
    <property type="match status" value="2"/>
</dbReference>
<comment type="function">
    <text evidence="16">Decapping metalloenzyme that catalyzes the cleavage of the cap structure on mRNAs. Removes the 7-methyl guanine cap structure from mRNA molecules, yielding a 5'-phosphorylated mRNA fragment and 7m-GDP. Necessary for the degradation of mRNAs, both in normal mRNA turnover and in nonsense-mediated mRNA decay. Plays a role in replication-dependent histone mRNA degradation. Has higher activity towards mRNAs that lack a poly(A) tail. Has no activity towards a cap structure lacking an RNA moiety. The presence of a N(6)-methyladenosine methylation at the second transcribed position of mRNAs (N(6),2'-O-dimethyladenosine cap; m6A(m)) provides resistance to DCP2-mediated decapping. Blocks autophagy in nutrient-rich conditions by repressing the expression of ATG-related genes through degradation of their transcripts.</text>
</comment>
<evidence type="ECO:0000256" key="8">
    <source>
        <dbReference type="ARBA" id="ARBA00022690"/>
    </source>
</evidence>
<evidence type="ECO:0000256" key="6">
    <source>
        <dbReference type="ARBA" id="ARBA00022490"/>
    </source>
</evidence>
<organism evidence="22 23">
    <name type="scientific">Phlebotomus papatasi</name>
    <name type="common">Sandfly</name>
    <dbReference type="NCBI Taxonomy" id="29031"/>
    <lineage>
        <taxon>Eukaryota</taxon>
        <taxon>Metazoa</taxon>
        <taxon>Ecdysozoa</taxon>
        <taxon>Arthropoda</taxon>
        <taxon>Hexapoda</taxon>
        <taxon>Insecta</taxon>
        <taxon>Pterygota</taxon>
        <taxon>Neoptera</taxon>
        <taxon>Endopterygota</taxon>
        <taxon>Diptera</taxon>
        <taxon>Nematocera</taxon>
        <taxon>Psychodoidea</taxon>
        <taxon>Psychodidae</taxon>
        <taxon>Phlebotomus</taxon>
        <taxon>Phlebotomus</taxon>
    </lineage>
</organism>
<evidence type="ECO:0000256" key="12">
    <source>
        <dbReference type="ARBA" id="ARBA00022900"/>
    </source>
</evidence>
<dbReference type="Gene3D" id="1.10.10.1050">
    <property type="entry name" value="Dcp2, box A domain"/>
    <property type="match status" value="1"/>
</dbReference>
<dbReference type="InterPro" id="IPR007722">
    <property type="entry name" value="DCP2_BoxA"/>
</dbReference>
<accession>A0A1B0GN89</accession>
<evidence type="ECO:0000313" key="23">
    <source>
        <dbReference type="Proteomes" id="UP000092462"/>
    </source>
</evidence>
<evidence type="ECO:0000256" key="18">
    <source>
        <dbReference type="ARBA" id="ARBA00078183"/>
    </source>
</evidence>
<dbReference type="SUPFAM" id="SSF56574">
    <property type="entry name" value="Serpins"/>
    <property type="match status" value="2"/>
</dbReference>
<dbReference type="GO" id="GO:0000184">
    <property type="term" value="P:nuclear-transcribed mRNA catabolic process, nonsense-mediated decay"/>
    <property type="evidence" value="ECO:0007669"/>
    <property type="project" value="InterPro"/>
</dbReference>
<keyword evidence="11" id="KW-0694">RNA-binding</keyword>
<evidence type="ECO:0000313" key="22">
    <source>
        <dbReference type="EnsemblMetazoa" id="PPAI004452-PA"/>
    </source>
</evidence>
<keyword evidence="6" id="KW-0963">Cytoplasm</keyword>
<dbReference type="VEuPathDB" id="VectorBase:PPAPM1_012333"/>
<dbReference type="Pfam" id="PF00079">
    <property type="entry name" value="Serpin"/>
    <property type="match status" value="1"/>
</dbReference>
<feature type="compositionally biased region" description="Low complexity" evidence="20">
    <location>
        <begin position="130"/>
        <end position="199"/>
    </location>
</feature>
<evidence type="ECO:0000256" key="2">
    <source>
        <dbReference type="ARBA" id="ARBA00001946"/>
    </source>
</evidence>
<dbReference type="InterPro" id="IPR015797">
    <property type="entry name" value="NUDIX_hydrolase-like_dom_sf"/>
</dbReference>
<protein>
    <recommendedName>
        <fullName evidence="17">m7GpppN-mRNA hydrolase</fullName>
    </recommendedName>
    <alternativeName>
        <fullName evidence="18">mRNA-decapping enzyme 2</fullName>
    </alternativeName>
</protein>
<dbReference type="Gene3D" id="3.90.79.10">
    <property type="entry name" value="Nucleoside Triphosphate Pyrophosphohydrolase"/>
    <property type="match status" value="1"/>
</dbReference>
<comment type="similarity">
    <text evidence="19">Belongs to the serpin family.</text>
</comment>
<dbReference type="InterPro" id="IPR036189">
    <property type="entry name" value="DCP2_BoxA_sf"/>
</dbReference>
<feature type="region of interest" description="Disordered" evidence="20">
    <location>
        <begin position="726"/>
        <end position="754"/>
    </location>
</feature>
<evidence type="ECO:0000259" key="21">
    <source>
        <dbReference type="PROSITE" id="PS51462"/>
    </source>
</evidence>
<comment type="cofactor">
    <cofactor evidence="1">
        <name>Mn(2+)</name>
        <dbReference type="ChEBI" id="CHEBI:29035"/>
    </cofactor>
</comment>
<feature type="compositionally biased region" description="Basic residues" evidence="20">
    <location>
        <begin position="266"/>
        <end position="277"/>
    </location>
</feature>
<dbReference type="InterPro" id="IPR020084">
    <property type="entry name" value="NUDIX_hydrolase_CS"/>
</dbReference>
<keyword evidence="9" id="KW-0479">Metal-binding</keyword>
<dbReference type="InterPro" id="IPR000086">
    <property type="entry name" value="NUDIX_hydrolase_dom"/>
</dbReference>
<keyword evidence="13" id="KW-0464">Manganese</keyword>
<keyword evidence="12" id="KW-0722">Serine protease inhibitor</keyword>
<dbReference type="SMART" id="SM00093">
    <property type="entry name" value="SERPIN"/>
    <property type="match status" value="1"/>
</dbReference>
<evidence type="ECO:0000256" key="10">
    <source>
        <dbReference type="ARBA" id="ARBA00022801"/>
    </source>
</evidence>
<dbReference type="GO" id="GO:0005634">
    <property type="term" value="C:nucleus"/>
    <property type="evidence" value="ECO:0007669"/>
    <property type="project" value="UniProtKB-SubCell"/>
</dbReference>
<evidence type="ECO:0000256" key="17">
    <source>
        <dbReference type="ARBA" id="ARBA00068566"/>
    </source>
</evidence>
<evidence type="ECO:0000256" key="1">
    <source>
        <dbReference type="ARBA" id="ARBA00001936"/>
    </source>
</evidence>
<dbReference type="PANTHER" id="PTHR23114:SF17">
    <property type="entry name" value="M7GPPPN-MRNA HYDROLASE"/>
    <property type="match status" value="1"/>
</dbReference>
<comment type="catalytic activity">
    <reaction evidence="15">
        <text>a 5'-end (N(7)-methyl 5'-triphosphoguanosine)-ribonucleoside in mRNA + H2O = N(7)-methyl-GDP + a 5'-end phospho-ribonucleoside in mRNA + 2 H(+)</text>
        <dbReference type="Rhea" id="RHEA:67484"/>
        <dbReference type="Rhea" id="RHEA-COMP:15692"/>
        <dbReference type="Rhea" id="RHEA-COMP:17167"/>
        <dbReference type="ChEBI" id="CHEBI:15377"/>
        <dbReference type="ChEBI" id="CHEBI:15378"/>
        <dbReference type="ChEBI" id="CHEBI:63714"/>
        <dbReference type="ChEBI" id="CHEBI:138282"/>
        <dbReference type="ChEBI" id="CHEBI:156461"/>
        <dbReference type="EC" id="3.6.1.62"/>
    </reaction>
    <physiologicalReaction direction="left-to-right" evidence="15">
        <dbReference type="Rhea" id="RHEA:67485"/>
    </physiologicalReaction>
</comment>
<reference evidence="22" key="1">
    <citation type="submission" date="2022-08" db="UniProtKB">
        <authorList>
            <consortium name="EnsemblMetazoa"/>
        </authorList>
    </citation>
    <scope>IDENTIFICATION</scope>
    <source>
        <strain evidence="22">Israel</strain>
    </source>
</reference>
<comment type="cofactor">
    <cofactor evidence="2">
        <name>Mg(2+)</name>
        <dbReference type="ChEBI" id="CHEBI:18420"/>
    </cofactor>
</comment>
<keyword evidence="14" id="KW-0539">Nucleus</keyword>
<name>A0A1B0GN89_PHLPP</name>
<evidence type="ECO:0000256" key="19">
    <source>
        <dbReference type="RuleBase" id="RU000411"/>
    </source>
</evidence>
<feature type="compositionally biased region" description="Polar residues" evidence="20">
    <location>
        <begin position="253"/>
        <end position="262"/>
    </location>
</feature>
<dbReference type="VEuPathDB" id="VectorBase:PPAI004452"/>
<comment type="subcellular location">
    <subcellularLocation>
        <location evidence="4">Cytoplasm</location>
        <location evidence="4">P-body</location>
    </subcellularLocation>
    <subcellularLocation>
        <location evidence="3">Nucleus</location>
    </subcellularLocation>
</comment>
<dbReference type="GO" id="GO:0140933">
    <property type="term" value="F:5'-(N(7)-methylguanosine 5'-triphospho)-[mRNA] hydrolase activity"/>
    <property type="evidence" value="ECO:0007669"/>
    <property type="project" value="UniProtKB-EC"/>
</dbReference>
<evidence type="ECO:0000256" key="15">
    <source>
        <dbReference type="ARBA" id="ARBA00047661"/>
    </source>
</evidence>
<dbReference type="EnsemblMetazoa" id="PPAI004452-RA">
    <property type="protein sequence ID" value="PPAI004452-PA"/>
    <property type="gene ID" value="PPAI004452"/>
</dbReference>
<dbReference type="PANTHER" id="PTHR23114">
    <property type="entry name" value="M7GPPPN-MRNA HYDROLASE"/>
    <property type="match status" value="1"/>
</dbReference>
<evidence type="ECO:0000256" key="13">
    <source>
        <dbReference type="ARBA" id="ARBA00023211"/>
    </source>
</evidence>
<dbReference type="GO" id="GO:0000932">
    <property type="term" value="C:P-body"/>
    <property type="evidence" value="ECO:0007669"/>
    <property type="project" value="UniProtKB-SubCell"/>
</dbReference>
<dbReference type="SUPFAM" id="SSF140586">
    <property type="entry name" value="Dcp2 domain-like"/>
    <property type="match status" value="1"/>
</dbReference>
<keyword evidence="23" id="KW-1185">Reference proteome</keyword>
<feature type="region of interest" description="Disordered" evidence="20">
    <location>
        <begin position="773"/>
        <end position="838"/>
    </location>
</feature>
<evidence type="ECO:0000256" key="7">
    <source>
        <dbReference type="ARBA" id="ARBA00022553"/>
    </source>
</evidence>
<dbReference type="InterPro" id="IPR044099">
    <property type="entry name" value="Dcp2_NUDIX"/>
</dbReference>
<feature type="region of interest" description="Disordered" evidence="20">
    <location>
        <begin position="119"/>
        <end position="199"/>
    </location>
</feature>
<dbReference type="CDD" id="cd03672">
    <property type="entry name" value="NUDIX_Dcp2p_Nudt20"/>
    <property type="match status" value="1"/>
</dbReference>
<dbReference type="PROSITE" id="PS00893">
    <property type="entry name" value="NUDIX_BOX"/>
    <property type="match status" value="1"/>
</dbReference>
<dbReference type="GO" id="GO:0000290">
    <property type="term" value="P:deadenylation-dependent decapping of nuclear-transcribed mRNA"/>
    <property type="evidence" value="ECO:0007669"/>
    <property type="project" value="InterPro"/>
</dbReference>
<dbReference type="Pfam" id="PF00293">
    <property type="entry name" value="NUDIX"/>
    <property type="match status" value="1"/>
</dbReference>
<dbReference type="GO" id="GO:0004867">
    <property type="term" value="F:serine-type endopeptidase inhibitor activity"/>
    <property type="evidence" value="ECO:0007669"/>
    <property type="project" value="UniProtKB-KW"/>
</dbReference>
<feature type="domain" description="Nudix hydrolase" evidence="21">
    <location>
        <begin position="581"/>
        <end position="708"/>
    </location>
</feature>